<keyword evidence="1" id="KW-0285">Flavoprotein</keyword>
<accession>A0A0L0K6L1</accession>
<keyword evidence="2" id="KW-0274">FAD</keyword>
<dbReference type="GO" id="GO:0071949">
    <property type="term" value="F:FAD binding"/>
    <property type="evidence" value="ECO:0007669"/>
    <property type="project" value="InterPro"/>
</dbReference>
<dbReference type="Gene3D" id="3.30.9.10">
    <property type="entry name" value="D-Amino Acid Oxidase, subunit A, domain 2"/>
    <property type="match status" value="1"/>
</dbReference>
<dbReference type="InterPro" id="IPR050641">
    <property type="entry name" value="RIFMO-like"/>
</dbReference>
<evidence type="ECO:0000259" key="3">
    <source>
        <dbReference type="Pfam" id="PF01494"/>
    </source>
</evidence>
<evidence type="ECO:0000313" key="4">
    <source>
        <dbReference type="EMBL" id="KND33265.1"/>
    </source>
</evidence>
<dbReference type="GO" id="GO:0016709">
    <property type="term" value="F:oxidoreductase activity, acting on paired donors, with incorporation or reduction of molecular oxygen, NAD(P)H as one donor, and incorporation of one atom of oxygen"/>
    <property type="evidence" value="ECO:0007669"/>
    <property type="project" value="UniProtKB-ARBA"/>
</dbReference>
<evidence type="ECO:0000256" key="2">
    <source>
        <dbReference type="ARBA" id="ARBA00022827"/>
    </source>
</evidence>
<dbReference type="InterPro" id="IPR002938">
    <property type="entry name" value="FAD-bd"/>
</dbReference>
<dbReference type="PANTHER" id="PTHR43004">
    <property type="entry name" value="TRK SYSTEM POTASSIUM UPTAKE PROTEIN"/>
    <property type="match status" value="1"/>
</dbReference>
<dbReference type="PANTHER" id="PTHR43004:SF3">
    <property type="entry name" value="P-HYDROXYBENZOATE HYDROXYLASE"/>
    <property type="match status" value="1"/>
</dbReference>
<dbReference type="Gene3D" id="3.50.50.60">
    <property type="entry name" value="FAD/NAD(P)-binding domain"/>
    <property type="match status" value="1"/>
</dbReference>
<dbReference type="PRINTS" id="PR00420">
    <property type="entry name" value="RNGMNOXGNASE"/>
</dbReference>
<name>A0A0L0K6L1_9ACTN</name>
<dbReference type="PATRIC" id="fig|42234.21.peg.4074"/>
<dbReference type="EMBL" id="JPPY01000124">
    <property type="protein sequence ID" value="KND33265.1"/>
    <property type="molecule type" value="Genomic_DNA"/>
</dbReference>
<dbReference type="AlphaFoldDB" id="A0A0L0K6L1"/>
<organism evidence="4 5">
    <name type="scientific">Streptomyces acidiscabies</name>
    <dbReference type="NCBI Taxonomy" id="42234"/>
    <lineage>
        <taxon>Bacteria</taxon>
        <taxon>Bacillati</taxon>
        <taxon>Actinomycetota</taxon>
        <taxon>Actinomycetes</taxon>
        <taxon>Kitasatosporales</taxon>
        <taxon>Streptomycetaceae</taxon>
        <taxon>Streptomyces</taxon>
    </lineage>
</organism>
<gene>
    <name evidence="4" type="ORF">IQ63_19760</name>
</gene>
<feature type="domain" description="FAD-binding" evidence="3">
    <location>
        <begin position="6"/>
        <end position="331"/>
    </location>
</feature>
<dbReference type="SUPFAM" id="SSF51905">
    <property type="entry name" value="FAD/NAD(P)-binding domain"/>
    <property type="match status" value="1"/>
</dbReference>
<sequence length="386" mass="42224">MSAGRVAVVGAGPAGLVLAALLHRAGIDVEVWERGSRRHVEQRARAGMLEHRVVDLLAAHGLADRLLKEGERHGWCDFLCLGERTRVDYGELSGGYQHWVYPQQLLVRDLVATLEGMGCPVHFDAPVRELDGTALRFERGTVRAEFVIGCDGVHGVVAGSLPDSFALQRRYPYDWLTVLADMTHPVEGVLYAVHEAGFAGRMPRAGNVARLYLQVPADDDPADWPEGRVREQLALRLAPGPGNPAPVRLRETGMLRMRGRVRRRLRSGPVLLAGDAAHLLTPSGAKGLNLAVADAADLADGLIRRIHHGDDTALAGYEARRLAAAWWAQDFSDRLLDLLHLPAGSPSDRRFALELRRERIRALTRPGPYATAFGRDYAGAASVSER</sequence>
<dbReference type="Proteomes" id="UP000037151">
    <property type="component" value="Unassembled WGS sequence"/>
</dbReference>
<comment type="caution">
    <text evidence="4">The sequence shown here is derived from an EMBL/GenBank/DDBJ whole genome shotgun (WGS) entry which is preliminary data.</text>
</comment>
<dbReference type="RefSeq" id="WP_050371868.1">
    <property type="nucleotide sequence ID" value="NZ_KQ257822.1"/>
</dbReference>
<evidence type="ECO:0000256" key="1">
    <source>
        <dbReference type="ARBA" id="ARBA00022630"/>
    </source>
</evidence>
<dbReference type="OrthoDB" id="9791689at2"/>
<proteinExistence type="predicted"/>
<dbReference type="Pfam" id="PF01494">
    <property type="entry name" value="FAD_binding_3"/>
    <property type="match status" value="1"/>
</dbReference>
<reference evidence="5" key="1">
    <citation type="submission" date="2014-07" db="EMBL/GenBank/DDBJ databases">
        <title>Genome sequencing of plant-pathogenic Streptomyces species.</title>
        <authorList>
            <person name="Harrison J."/>
            <person name="Sapp M."/>
            <person name="Thwaites R."/>
            <person name="Studholme D.J."/>
        </authorList>
    </citation>
    <scope>NUCLEOTIDE SEQUENCE [LARGE SCALE GENOMIC DNA]</scope>
    <source>
        <strain evidence="5">NCPPB 4445</strain>
    </source>
</reference>
<evidence type="ECO:0000313" key="5">
    <source>
        <dbReference type="Proteomes" id="UP000037151"/>
    </source>
</evidence>
<dbReference type="InterPro" id="IPR036188">
    <property type="entry name" value="FAD/NAD-bd_sf"/>
</dbReference>
<dbReference type="SUPFAM" id="SSF54373">
    <property type="entry name" value="FAD-linked reductases, C-terminal domain"/>
    <property type="match status" value="1"/>
</dbReference>
<protein>
    <submittedName>
        <fullName evidence="4">Hydroxybenzoate hydroxylase</fullName>
    </submittedName>
</protein>